<proteinExistence type="predicted"/>
<sequence>MRLGRNCSDISSGACELLRSALSSISILEAESQATVVSKAGFQVPLWRFILMQAKIKNDVE</sequence>
<evidence type="ECO:0000313" key="1">
    <source>
        <dbReference type="EMBL" id="KAG0561134.1"/>
    </source>
</evidence>
<keyword evidence="2" id="KW-1185">Reference proteome</keyword>
<reference evidence="1" key="1">
    <citation type="submission" date="2020-06" db="EMBL/GenBank/DDBJ databases">
        <title>WGS assembly of Ceratodon purpureus strain R40.</title>
        <authorList>
            <person name="Carey S.B."/>
            <person name="Jenkins J."/>
            <person name="Shu S."/>
            <person name="Lovell J.T."/>
            <person name="Sreedasyam A."/>
            <person name="Maumus F."/>
            <person name="Tiley G.P."/>
            <person name="Fernandez-Pozo N."/>
            <person name="Barry K."/>
            <person name="Chen C."/>
            <person name="Wang M."/>
            <person name="Lipzen A."/>
            <person name="Daum C."/>
            <person name="Saski C.A."/>
            <person name="Payton A.C."/>
            <person name="Mcbreen J.C."/>
            <person name="Conrad R.E."/>
            <person name="Kollar L.M."/>
            <person name="Olsson S."/>
            <person name="Huttunen S."/>
            <person name="Landis J.B."/>
            <person name="Wickett N.J."/>
            <person name="Johnson M.G."/>
            <person name="Rensing S.A."/>
            <person name="Grimwood J."/>
            <person name="Schmutz J."/>
            <person name="Mcdaniel S.F."/>
        </authorList>
    </citation>
    <scope>NUCLEOTIDE SEQUENCE</scope>
    <source>
        <strain evidence="1">R40</strain>
    </source>
</reference>
<dbReference type="Proteomes" id="UP000822688">
    <property type="component" value="Chromosome 9"/>
</dbReference>
<gene>
    <name evidence="1" type="ORF">KC19_9G040300</name>
</gene>
<dbReference type="AlphaFoldDB" id="A0A8T0GSK4"/>
<name>A0A8T0GSK4_CERPU</name>
<dbReference type="EMBL" id="CM026430">
    <property type="protein sequence ID" value="KAG0561134.1"/>
    <property type="molecule type" value="Genomic_DNA"/>
</dbReference>
<comment type="caution">
    <text evidence="1">The sequence shown here is derived from an EMBL/GenBank/DDBJ whole genome shotgun (WGS) entry which is preliminary data.</text>
</comment>
<evidence type="ECO:0000313" key="2">
    <source>
        <dbReference type="Proteomes" id="UP000822688"/>
    </source>
</evidence>
<accession>A0A8T0GSK4</accession>
<organism evidence="1 2">
    <name type="scientific">Ceratodon purpureus</name>
    <name type="common">Fire moss</name>
    <name type="synonym">Dicranum purpureum</name>
    <dbReference type="NCBI Taxonomy" id="3225"/>
    <lineage>
        <taxon>Eukaryota</taxon>
        <taxon>Viridiplantae</taxon>
        <taxon>Streptophyta</taxon>
        <taxon>Embryophyta</taxon>
        <taxon>Bryophyta</taxon>
        <taxon>Bryophytina</taxon>
        <taxon>Bryopsida</taxon>
        <taxon>Dicranidae</taxon>
        <taxon>Pseudoditrichales</taxon>
        <taxon>Ditrichaceae</taxon>
        <taxon>Ceratodon</taxon>
    </lineage>
</organism>
<protein>
    <submittedName>
        <fullName evidence="1">Uncharacterized protein</fullName>
    </submittedName>
</protein>